<dbReference type="SUPFAM" id="SSF48403">
    <property type="entry name" value="Ankyrin repeat"/>
    <property type="match status" value="1"/>
</dbReference>
<gene>
    <name evidence="3" type="primary">SECISBP2</name>
    <name evidence="3" type="ORF">HK105_204337</name>
</gene>
<proteinExistence type="predicted"/>
<name>A0ABR4N9V4_9FUNG</name>
<dbReference type="InterPro" id="IPR029064">
    <property type="entry name" value="Ribosomal_eL30-like_sf"/>
</dbReference>
<feature type="region of interest" description="Disordered" evidence="1">
    <location>
        <begin position="1"/>
        <end position="20"/>
    </location>
</feature>
<evidence type="ECO:0000256" key="1">
    <source>
        <dbReference type="SAM" id="MobiDB-lite"/>
    </source>
</evidence>
<dbReference type="SUPFAM" id="SSF55315">
    <property type="entry name" value="L30e-like"/>
    <property type="match status" value="1"/>
</dbReference>
<dbReference type="PANTHER" id="PTHR13284:SF4">
    <property type="entry name" value="C2H2-TYPE DOMAIN-CONTAINING PROTEIN"/>
    <property type="match status" value="1"/>
</dbReference>
<dbReference type="Gene3D" id="3.30.1330.30">
    <property type="match status" value="1"/>
</dbReference>
<evidence type="ECO:0000313" key="4">
    <source>
        <dbReference type="Proteomes" id="UP001527925"/>
    </source>
</evidence>
<dbReference type="Gene3D" id="1.25.40.20">
    <property type="entry name" value="Ankyrin repeat-containing domain"/>
    <property type="match status" value="1"/>
</dbReference>
<dbReference type="Proteomes" id="UP001527925">
    <property type="component" value="Unassembled WGS sequence"/>
</dbReference>
<protein>
    <submittedName>
        <fullName evidence="3">Selenocysteine insertion sequence-binding protein 2</fullName>
    </submittedName>
</protein>
<dbReference type="InterPro" id="IPR004038">
    <property type="entry name" value="Ribosomal_eL8/eL30/eS12/Gad45"/>
</dbReference>
<dbReference type="EMBL" id="JADGIZ020000018">
    <property type="protein sequence ID" value="KAL2916246.1"/>
    <property type="molecule type" value="Genomic_DNA"/>
</dbReference>
<keyword evidence="4" id="KW-1185">Reference proteome</keyword>
<feature type="compositionally biased region" description="Acidic residues" evidence="1">
    <location>
        <begin position="68"/>
        <end position="81"/>
    </location>
</feature>
<reference evidence="3 4" key="1">
    <citation type="submission" date="2023-09" db="EMBL/GenBank/DDBJ databases">
        <title>Pangenome analysis of Batrachochytrium dendrobatidis and related Chytrids.</title>
        <authorList>
            <person name="Yacoub M.N."/>
            <person name="Stajich J.E."/>
            <person name="James T.Y."/>
        </authorList>
    </citation>
    <scope>NUCLEOTIDE SEQUENCE [LARGE SCALE GENOMIC DNA]</scope>
    <source>
        <strain evidence="3 4">JEL0888</strain>
    </source>
</reference>
<dbReference type="SMART" id="SM00248">
    <property type="entry name" value="ANK"/>
    <property type="match status" value="3"/>
</dbReference>
<feature type="compositionally biased region" description="Basic and acidic residues" evidence="1">
    <location>
        <begin position="55"/>
        <end position="67"/>
    </location>
</feature>
<organism evidence="3 4">
    <name type="scientific">Polyrhizophydium stewartii</name>
    <dbReference type="NCBI Taxonomy" id="2732419"/>
    <lineage>
        <taxon>Eukaryota</taxon>
        <taxon>Fungi</taxon>
        <taxon>Fungi incertae sedis</taxon>
        <taxon>Chytridiomycota</taxon>
        <taxon>Chytridiomycota incertae sedis</taxon>
        <taxon>Chytridiomycetes</taxon>
        <taxon>Rhizophydiales</taxon>
        <taxon>Rhizophydiales incertae sedis</taxon>
        <taxon>Polyrhizophydium</taxon>
    </lineage>
</organism>
<feature type="compositionally biased region" description="Low complexity" evidence="1">
    <location>
        <begin position="8"/>
        <end position="20"/>
    </location>
</feature>
<dbReference type="Pfam" id="PF12796">
    <property type="entry name" value="Ank_2"/>
    <property type="match status" value="1"/>
</dbReference>
<dbReference type="InterPro" id="IPR040051">
    <property type="entry name" value="SECISBP2"/>
</dbReference>
<dbReference type="InterPro" id="IPR002110">
    <property type="entry name" value="Ankyrin_rpt"/>
</dbReference>
<dbReference type="PANTHER" id="PTHR13284">
    <property type="entry name" value="GH01354P"/>
    <property type="match status" value="1"/>
</dbReference>
<comment type="caution">
    <text evidence="3">The sequence shown here is derived from an EMBL/GenBank/DDBJ whole genome shotgun (WGS) entry which is preliminary data.</text>
</comment>
<sequence length="446" mass="48074">MPRSESFANPQLALNPAAPAVRFRGFQREAPAPKRPSRIKQAVLDHRAALASDRRLEADAELARSDDGTDVDDDGAADDTEPLGLFIPPPAPAAMGSPVSEHVALALQRVEPTDRRACRAYVSQLVTIEFESAVAELLSLLSAAQAKTHRRVVLGLKETLRAVELRKAKAVVMAVNIEPGDALEALHHSVIDACHRTDTPVLFAHSRRSLAKQALRDLPGVSNSTSSVSVLDLQGFETQFTTLLDTHSQLRRAWIVQLTQRLPGLLNPRNETPLWIAAWNNACTQDVIQACRANGWSIDEPDSTHGHTPLMVAVRRGFVACALALVAERADAEARAFDGQTVMHLAAATPHMDEVVAAIVGWRVPAVDEDRPAGAILRALGRSLTLDGWTPRLSDLAPTARARAHRLLSARDFAGRTPRAVALDRGVHAAGGPMLAMLDAIKDPAP</sequence>
<accession>A0ABR4N9V4</accession>
<evidence type="ECO:0000313" key="3">
    <source>
        <dbReference type="EMBL" id="KAL2916246.1"/>
    </source>
</evidence>
<dbReference type="InterPro" id="IPR036770">
    <property type="entry name" value="Ankyrin_rpt-contain_sf"/>
</dbReference>
<dbReference type="Pfam" id="PF01248">
    <property type="entry name" value="Ribosomal_L7Ae"/>
    <property type="match status" value="1"/>
</dbReference>
<feature type="domain" description="Ribosomal protein eL8/eL30/eS12/Gadd45" evidence="2">
    <location>
        <begin position="145"/>
        <end position="216"/>
    </location>
</feature>
<feature type="region of interest" description="Disordered" evidence="1">
    <location>
        <begin position="55"/>
        <end position="83"/>
    </location>
</feature>
<evidence type="ECO:0000259" key="2">
    <source>
        <dbReference type="Pfam" id="PF01248"/>
    </source>
</evidence>